<dbReference type="Proteomes" id="UP000270616">
    <property type="component" value="Unassembled WGS sequence"/>
</dbReference>
<organism evidence="2 3">
    <name type="scientific">Kocuria soli</name>
    <dbReference type="NCBI Taxonomy" id="2485125"/>
    <lineage>
        <taxon>Bacteria</taxon>
        <taxon>Bacillati</taxon>
        <taxon>Actinomycetota</taxon>
        <taxon>Actinomycetes</taxon>
        <taxon>Micrococcales</taxon>
        <taxon>Micrococcaceae</taxon>
        <taxon>Kocuria</taxon>
    </lineage>
</organism>
<keyword evidence="3" id="KW-1185">Reference proteome</keyword>
<dbReference type="InterPro" id="IPR012338">
    <property type="entry name" value="Beta-lactam/transpept-like"/>
</dbReference>
<evidence type="ECO:0000259" key="1">
    <source>
        <dbReference type="Pfam" id="PF13354"/>
    </source>
</evidence>
<dbReference type="GO" id="GO:0030655">
    <property type="term" value="P:beta-lactam antibiotic catabolic process"/>
    <property type="evidence" value="ECO:0007669"/>
    <property type="project" value="InterPro"/>
</dbReference>
<dbReference type="PANTHER" id="PTHR35333:SF3">
    <property type="entry name" value="BETA-LACTAMASE-TYPE TRANSPEPTIDASE FOLD CONTAINING PROTEIN"/>
    <property type="match status" value="1"/>
</dbReference>
<reference evidence="2 3" key="1">
    <citation type="submission" date="2018-10" db="EMBL/GenBank/DDBJ databases">
        <title>Kocuria sp. M5W7-7, whole genome shotgun sequence.</title>
        <authorList>
            <person name="Tuo L."/>
        </authorList>
    </citation>
    <scope>NUCLEOTIDE SEQUENCE [LARGE SCALE GENOMIC DNA]</scope>
    <source>
        <strain evidence="2 3">M5W7-7</strain>
    </source>
</reference>
<evidence type="ECO:0000313" key="3">
    <source>
        <dbReference type="Proteomes" id="UP000270616"/>
    </source>
</evidence>
<accession>A0A3N3ZW12</accession>
<dbReference type="InterPro" id="IPR000871">
    <property type="entry name" value="Beta-lactam_class-A"/>
</dbReference>
<dbReference type="InterPro" id="IPR045155">
    <property type="entry name" value="Beta-lactam_cat"/>
</dbReference>
<dbReference type="Pfam" id="PF13354">
    <property type="entry name" value="Beta-lactamase2"/>
    <property type="match status" value="1"/>
</dbReference>
<proteinExistence type="predicted"/>
<dbReference type="PANTHER" id="PTHR35333">
    <property type="entry name" value="BETA-LACTAMASE"/>
    <property type="match status" value="1"/>
</dbReference>
<keyword evidence="2" id="KW-0378">Hydrolase</keyword>
<dbReference type="EMBL" id="RKMF01000001">
    <property type="protein sequence ID" value="ROZ65563.1"/>
    <property type="molecule type" value="Genomic_DNA"/>
</dbReference>
<sequence>MNWLRATLEAIADDASVEFAVSALHTGSGTTFEVRADTVWVAASTYKLVLAAVWIEAIARQEVNPLRRIVVHGPQMAPGPTGFSLFEDPVEVSYRDLVRSMLTVSDNAAAQFIWRDLGEDLVGETIARWGLRATRIAEPQELVTDGWPGRDHDIWAEQRPDMSAGEFDVKLFSLATAADLRGILQRIWTDEIANPTWCNWLRVTLGQQLFRHRLASGFAYDGVEVAGKTGTWGPYRHEAGVVTHPGESPVVISVLTRSARAAQEQPLAHAAVGRIAAEVVQALRQSPATLNP</sequence>
<dbReference type="AlphaFoldDB" id="A0A3N3ZW12"/>
<feature type="domain" description="Beta-lactamase class A catalytic" evidence="1">
    <location>
        <begin position="23"/>
        <end position="256"/>
    </location>
</feature>
<dbReference type="GO" id="GO:0008800">
    <property type="term" value="F:beta-lactamase activity"/>
    <property type="evidence" value="ECO:0007669"/>
    <property type="project" value="InterPro"/>
</dbReference>
<evidence type="ECO:0000313" key="2">
    <source>
        <dbReference type="EMBL" id="ROZ65563.1"/>
    </source>
</evidence>
<dbReference type="SUPFAM" id="SSF56601">
    <property type="entry name" value="beta-lactamase/transpeptidase-like"/>
    <property type="match status" value="1"/>
</dbReference>
<comment type="caution">
    <text evidence="2">The sequence shown here is derived from an EMBL/GenBank/DDBJ whole genome shotgun (WGS) entry which is preliminary data.</text>
</comment>
<dbReference type="RefSeq" id="WP_123823451.1">
    <property type="nucleotide sequence ID" value="NZ_RKMF01000001.1"/>
</dbReference>
<protein>
    <submittedName>
        <fullName evidence="2">Serine hydrolase</fullName>
    </submittedName>
</protein>
<dbReference type="OrthoDB" id="33989at2"/>
<name>A0A3N3ZW12_9MICC</name>
<gene>
    <name evidence="2" type="ORF">EDL96_00160</name>
</gene>
<dbReference type="GO" id="GO:0046677">
    <property type="term" value="P:response to antibiotic"/>
    <property type="evidence" value="ECO:0007669"/>
    <property type="project" value="InterPro"/>
</dbReference>
<dbReference type="Gene3D" id="3.40.710.10">
    <property type="entry name" value="DD-peptidase/beta-lactamase superfamily"/>
    <property type="match status" value="1"/>
</dbReference>